<organism evidence="6 7">
    <name type="scientific">Thermomicrobium roseum (strain ATCC 27502 / DSM 5159 / P-2)</name>
    <dbReference type="NCBI Taxonomy" id="309801"/>
    <lineage>
        <taxon>Bacteria</taxon>
        <taxon>Pseudomonadati</taxon>
        <taxon>Thermomicrobiota</taxon>
        <taxon>Thermomicrobia</taxon>
        <taxon>Thermomicrobiales</taxon>
        <taxon>Thermomicrobiaceae</taxon>
        <taxon>Thermomicrobium</taxon>
    </lineage>
</organism>
<evidence type="ECO:0000256" key="2">
    <source>
        <dbReference type="ARBA" id="ARBA00023027"/>
    </source>
</evidence>
<dbReference type="OrthoDB" id="9786703at2"/>
<dbReference type="RefSeq" id="WP_012642535.1">
    <property type="nucleotide sequence ID" value="NC_011961.1"/>
</dbReference>
<feature type="active site" evidence="3">
    <location>
        <position position="170"/>
    </location>
</feature>
<dbReference type="SUPFAM" id="SSF48179">
    <property type="entry name" value="6-phosphogluconate dehydrogenase C-terminal domain-like"/>
    <property type="match status" value="1"/>
</dbReference>
<reference evidence="6 7" key="1">
    <citation type="journal article" date="2009" name="PLoS ONE">
        <title>Complete genome sequence of the aerobic CO-oxidizing thermophile Thermomicrobium roseum.</title>
        <authorList>
            <person name="Wu D."/>
            <person name="Raymond J."/>
            <person name="Wu M."/>
            <person name="Chatterji S."/>
            <person name="Ren Q."/>
            <person name="Graham J.E."/>
            <person name="Bryant D.A."/>
            <person name="Robb F."/>
            <person name="Colman A."/>
            <person name="Tallon L.J."/>
            <person name="Badger J.H."/>
            <person name="Madupu R."/>
            <person name="Ward N.L."/>
            <person name="Eisen J.A."/>
        </authorList>
    </citation>
    <scope>NUCLEOTIDE SEQUENCE [LARGE SCALE GENOMIC DNA]</scope>
    <source>
        <strain evidence="7">ATCC 27502 / DSM 5159 / P-2</strain>
        <plasmid evidence="6">unnamed</plasmid>
    </source>
</reference>
<evidence type="ECO:0000259" key="5">
    <source>
        <dbReference type="Pfam" id="PF14833"/>
    </source>
</evidence>
<dbReference type="Proteomes" id="UP000000447">
    <property type="component" value="Plasmid unnamed"/>
</dbReference>
<keyword evidence="2" id="KW-0520">NAD</keyword>
<dbReference type="GO" id="GO:0016054">
    <property type="term" value="P:organic acid catabolic process"/>
    <property type="evidence" value="ECO:0007669"/>
    <property type="project" value="UniProtKB-ARBA"/>
</dbReference>
<dbReference type="PROSITE" id="PS00895">
    <property type="entry name" value="3_HYDROXYISOBUT_DH"/>
    <property type="match status" value="1"/>
</dbReference>
<accession>B9L587</accession>
<feature type="domain" description="6-phosphogluconate dehydrogenase NADP-binding" evidence="4">
    <location>
        <begin position="2"/>
        <end position="160"/>
    </location>
</feature>
<geneLocation type="plasmid" evidence="7">
    <name>Tros</name>
</geneLocation>
<dbReference type="InterPro" id="IPR002204">
    <property type="entry name" value="3-OH-isobutyrate_DH-rel_CS"/>
</dbReference>
<evidence type="ECO:0000259" key="4">
    <source>
        <dbReference type="Pfam" id="PF03446"/>
    </source>
</evidence>
<dbReference type="InterPro" id="IPR008927">
    <property type="entry name" value="6-PGluconate_DH-like_C_sf"/>
</dbReference>
<keyword evidence="6" id="KW-0614">Plasmid</keyword>
<dbReference type="EMBL" id="CP001276">
    <property type="protein sequence ID" value="ACM06548.1"/>
    <property type="molecule type" value="Genomic_DNA"/>
</dbReference>
<dbReference type="InterPro" id="IPR029154">
    <property type="entry name" value="HIBADH-like_NADP-bd"/>
</dbReference>
<dbReference type="Pfam" id="PF03446">
    <property type="entry name" value="NAD_binding_2"/>
    <property type="match status" value="1"/>
</dbReference>
<dbReference type="Gene3D" id="3.40.50.720">
    <property type="entry name" value="NAD(P)-binding Rossmann-like Domain"/>
    <property type="match status" value="1"/>
</dbReference>
<dbReference type="SUPFAM" id="SSF51735">
    <property type="entry name" value="NAD(P)-binding Rossmann-fold domains"/>
    <property type="match status" value="1"/>
</dbReference>
<evidence type="ECO:0000313" key="7">
    <source>
        <dbReference type="Proteomes" id="UP000000447"/>
    </source>
</evidence>
<dbReference type="InterPro" id="IPR006115">
    <property type="entry name" value="6PGDH_NADP-bd"/>
</dbReference>
<dbReference type="eggNOG" id="COG2084">
    <property type="taxonomic scope" value="Bacteria"/>
</dbReference>
<dbReference type="HOGENOM" id="CLU_035117_0_1_0"/>
<dbReference type="PANTHER" id="PTHR43580:SF2">
    <property type="entry name" value="CYTOKINE-LIKE NUCLEAR FACTOR N-PAC"/>
    <property type="match status" value="1"/>
</dbReference>
<protein>
    <submittedName>
        <fullName evidence="6">3-hydroxyisobutyrate dehydrogenase family protein</fullName>
    </submittedName>
</protein>
<dbReference type="InterPro" id="IPR051265">
    <property type="entry name" value="HIBADH-related_NP60_sf"/>
</dbReference>
<sequence>MDIGFIGLGNMGRGMVQSLLRAGHRVVVWNRTPERADELVALGAERAATPFEAAEVGVVFTMLADDAATEAVVAGPHGILAGLPRDGIHVASSTLSVRYSAELAERHRTRGQHYVAAPVFGRPDAAAQGALRLVIAGQPGAIARLQPAFAALGSQQFVIGERPEHAHAVKIAGNFLILSLVELLSEAFVLADKAGVSRERFFEVASAVFSSPLADRYGRALLEQRFQPPGFRLTLGLKDIRLALELAEATHTPLPIADLVHQHALEAMARGQAELDFTSLLRVVEAHAGLHRPE</sequence>
<dbReference type="AlphaFoldDB" id="B9L587"/>
<gene>
    <name evidence="6" type="ordered locus">trd_A0014</name>
</gene>
<dbReference type="GO" id="GO:0051287">
    <property type="term" value="F:NAD binding"/>
    <property type="evidence" value="ECO:0007669"/>
    <property type="project" value="InterPro"/>
</dbReference>
<dbReference type="Gene3D" id="1.10.1040.10">
    <property type="entry name" value="N-(1-d-carboxylethyl)-l-norvaline Dehydrogenase, domain 2"/>
    <property type="match status" value="1"/>
</dbReference>
<dbReference type="PANTHER" id="PTHR43580">
    <property type="entry name" value="OXIDOREDUCTASE GLYR1-RELATED"/>
    <property type="match status" value="1"/>
</dbReference>
<name>B9L587_THERP</name>
<keyword evidence="1" id="KW-0560">Oxidoreductase</keyword>
<dbReference type="InterPro" id="IPR015815">
    <property type="entry name" value="HIBADH-related"/>
</dbReference>
<dbReference type="InterPro" id="IPR036291">
    <property type="entry name" value="NAD(P)-bd_dom_sf"/>
</dbReference>
<evidence type="ECO:0000256" key="1">
    <source>
        <dbReference type="ARBA" id="ARBA00023002"/>
    </source>
</evidence>
<dbReference type="KEGG" id="tro:trd_A0014"/>
<dbReference type="PIRSF" id="PIRSF000103">
    <property type="entry name" value="HIBADH"/>
    <property type="match status" value="1"/>
</dbReference>
<feature type="domain" description="3-hydroxyisobutyrate dehydrogenase-like NAD-binding" evidence="5">
    <location>
        <begin position="166"/>
        <end position="283"/>
    </location>
</feature>
<dbReference type="GO" id="GO:0050661">
    <property type="term" value="F:NADP binding"/>
    <property type="evidence" value="ECO:0007669"/>
    <property type="project" value="InterPro"/>
</dbReference>
<dbReference type="Pfam" id="PF14833">
    <property type="entry name" value="NAD_binding_11"/>
    <property type="match status" value="1"/>
</dbReference>
<dbReference type="InterPro" id="IPR013328">
    <property type="entry name" value="6PGD_dom2"/>
</dbReference>
<keyword evidence="7" id="KW-1185">Reference proteome</keyword>
<evidence type="ECO:0000256" key="3">
    <source>
        <dbReference type="PIRSR" id="PIRSR000103-1"/>
    </source>
</evidence>
<evidence type="ECO:0000313" key="6">
    <source>
        <dbReference type="EMBL" id="ACM06548.1"/>
    </source>
</evidence>
<dbReference type="GO" id="GO:0016491">
    <property type="term" value="F:oxidoreductase activity"/>
    <property type="evidence" value="ECO:0007669"/>
    <property type="project" value="UniProtKB-KW"/>
</dbReference>
<proteinExistence type="predicted"/>